<evidence type="ECO:0000313" key="2">
    <source>
        <dbReference type="EMBL" id="KAK6167822.1"/>
    </source>
</evidence>
<sequence>MVDMMSKMTSDITKSVEQIAKVQLNMRDDQKTFLTSILTDNRAGLDSAHAQISMTSAYSQNDEQDDIRDEIDKVLNETSTHEVTNVTDNVNEDTADLLDNLQQLYSRPEINPDVAKIFSSLLEQKIPEKKISKTEESFKVPKNCSFLITPKVNTEIWTKLCPHVRSADIKLQKIQTRLTKGLIPITVVLDKLNETRKSKENFKHDDLQDIIRQLFDAFALLSSAHFELSMKRRDIIKPDLSPAVRGQLCSTSNKITSNLFGDDLPQNIKEIHEVNRVGQKLQKTKVYGNRQSPYPNQSRYQYRSHLSSNYGASSNNSGTTTPKAYTTNQSKNWAAKKGNQVKKKFPNHRHRRDFEQIPILRQM</sequence>
<organism evidence="2 3">
    <name type="scientific">Patella caerulea</name>
    <name type="common">Rayed Mediterranean limpet</name>
    <dbReference type="NCBI Taxonomy" id="87958"/>
    <lineage>
        <taxon>Eukaryota</taxon>
        <taxon>Metazoa</taxon>
        <taxon>Spiralia</taxon>
        <taxon>Lophotrochozoa</taxon>
        <taxon>Mollusca</taxon>
        <taxon>Gastropoda</taxon>
        <taxon>Patellogastropoda</taxon>
        <taxon>Patelloidea</taxon>
        <taxon>Patellidae</taxon>
        <taxon>Patella</taxon>
    </lineage>
</organism>
<accession>A0AAN8IY78</accession>
<evidence type="ECO:0000256" key="1">
    <source>
        <dbReference type="SAM" id="MobiDB-lite"/>
    </source>
</evidence>
<keyword evidence="3" id="KW-1185">Reference proteome</keyword>
<reference evidence="2 3" key="1">
    <citation type="submission" date="2024-01" db="EMBL/GenBank/DDBJ databases">
        <title>The genome of the rayed Mediterranean limpet Patella caerulea (Linnaeus, 1758).</title>
        <authorList>
            <person name="Anh-Thu Weber A."/>
            <person name="Halstead-Nussloch G."/>
        </authorList>
    </citation>
    <scope>NUCLEOTIDE SEQUENCE [LARGE SCALE GENOMIC DNA]</scope>
    <source>
        <strain evidence="2">AATW-2023a</strain>
        <tissue evidence="2">Whole specimen</tissue>
    </source>
</reference>
<dbReference type="EMBL" id="JAZGQO010000018">
    <property type="protein sequence ID" value="KAK6167822.1"/>
    <property type="molecule type" value="Genomic_DNA"/>
</dbReference>
<dbReference type="Proteomes" id="UP001347796">
    <property type="component" value="Unassembled WGS sequence"/>
</dbReference>
<gene>
    <name evidence="2" type="ORF">SNE40_021761</name>
</gene>
<feature type="compositionally biased region" description="Low complexity" evidence="1">
    <location>
        <begin position="307"/>
        <end position="321"/>
    </location>
</feature>
<name>A0AAN8IY78_PATCE</name>
<evidence type="ECO:0000313" key="3">
    <source>
        <dbReference type="Proteomes" id="UP001347796"/>
    </source>
</evidence>
<proteinExistence type="predicted"/>
<feature type="region of interest" description="Disordered" evidence="1">
    <location>
        <begin position="307"/>
        <end position="328"/>
    </location>
</feature>
<dbReference type="AlphaFoldDB" id="A0AAN8IY78"/>
<protein>
    <submittedName>
        <fullName evidence="2">Uncharacterized protein</fullName>
    </submittedName>
</protein>
<dbReference type="PANTHER" id="PTHR34239:SF2">
    <property type="entry name" value="TRANSPOSABLE ELEMENT P TRANSPOSASE_THAP9 CONSERVED DOMAIN-CONTAINING PROTEIN"/>
    <property type="match status" value="1"/>
</dbReference>
<comment type="caution">
    <text evidence="2">The sequence shown here is derived from an EMBL/GenBank/DDBJ whole genome shotgun (WGS) entry which is preliminary data.</text>
</comment>
<dbReference type="PANTHER" id="PTHR34239">
    <property type="entry name" value="APPLE DOMAIN-CONTAINING PROTEIN"/>
    <property type="match status" value="1"/>
</dbReference>